<feature type="transmembrane region" description="Helical" evidence="1">
    <location>
        <begin position="95"/>
        <end position="116"/>
    </location>
</feature>
<name>A0ABT2HAX1_9MICO</name>
<dbReference type="EMBL" id="JANLCJ010000421">
    <property type="protein sequence ID" value="MCS5737110.1"/>
    <property type="molecule type" value="Genomic_DNA"/>
</dbReference>
<keyword evidence="1" id="KW-1133">Transmembrane helix</keyword>
<keyword evidence="3" id="KW-1185">Reference proteome</keyword>
<comment type="caution">
    <text evidence="2">The sequence shown here is derived from an EMBL/GenBank/DDBJ whole genome shotgun (WGS) entry which is preliminary data.</text>
</comment>
<keyword evidence="1" id="KW-0472">Membrane</keyword>
<evidence type="ECO:0000313" key="2">
    <source>
        <dbReference type="EMBL" id="MCS5737110.1"/>
    </source>
</evidence>
<feature type="transmembrane region" description="Helical" evidence="1">
    <location>
        <begin position="123"/>
        <end position="146"/>
    </location>
</feature>
<dbReference type="RefSeq" id="WP_259543419.1">
    <property type="nucleotide sequence ID" value="NZ_JANLCJ010000421.1"/>
</dbReference>
<evidence type="ECO:0000256" key="1">
    <source>
        <dbReference type="SAM" id="Phobius"/>
    </source>
</evidence>
<proteinExistence type="predicted"/>
<organism evidence="2 3">
    <name type="scientific">Herbiconiux daphne</name>
    <dbReference type="NCBI Taxonomy" id="2970914"/>
    <lineage>
        <taxon>Bacteria</taxon>
        <taxon>Bacillati</taxon>
        <taxon>Actinomycetota</taxon>
        <taxon>Actinomycetes</taxon>
        <taxon>Micrococcales</taxon>
        <taxon>Microbacteriaceae</taxon>
        <taxon>Herbiconiux</taxon>
    </lineage>
</organism>
<sequence>MDNTDITNLGALAILGTIASKVSGLAKSFHGVASGFKEFGENIASSLDVFKALPEHLEALTQNIKSKTLMNIAVAIGILAASLFTLSTIDANKLGTSLAAVVGSLKILQVGMSGIAGMNFKKFASISGAALAMNGMATAMLTMSAALKVLSTIKPAQLAASLATVAGAMGVMVGTLKLMSNMGPGVLAGAAAMNLMATALLTLSIPIKIFAG</sequence>
<keyword evidence="1" id="KW-0812">Transmembrane</keyword>
<feature type="transmembrane region" description="Helical" evidence="1">
    <location>
        <begin position="69"/>
        <end position="89"/>
    </location>
</feature>
<evidence type="ECO:0000313" key="3">
    <source>
        <dbReference type="Proteomes" id="UP001165586"/>
    </source>
</evidence>
<feature type="transmembrane region" description="Helical" evidence="1">
    <location>
        <begin position="186"/>
        <end position="207"/>
    </location>
</feature>
<accession>A0ABT2HAX1</accession>
<feature type="non-terminal residue" evidence="2">
    <location>
        <position position="212"/>
    </location>
</feature>
<reference evidence="2" key="1">
    <citation type="submission" date="2022-08" db="EMBL/GenBank/DDBJ databases">
        <authorList>
            <person name="Deng Y."/>
            <person name="Han X.-F."/>
            <person name="Zhang Y.-Q."/>
        </authorList>
    </citation>
    <scope>NUCLEOTIDE SEQUENCE</scope>
    <source>
        <strain evidence="2">CPCC 203386</strain>
    </source>
</reference>
<feature type="transmembrane region" description="Helical" evidence="1">
    <location>
        <begin position="158"/>
        <end position="179"/>
    </location>
</feature>
<dbReference type="Proteomes" id="UP001165586">
    <property type="component" value="Unassembled WGS sequence"/>
</dbReference>
<gene>
    <name evidence="2" type="ORF">N1032_25610</name>
</gene>
<protein>
    <submittedName>
        <fullName evidence="2">Uncharacterized protein</fullName>
    </submittedName>
</protein>